<reference evidence="1" key="1">
    <citation type="submission" date="2021-02" db="EMBL/GenBank/DDBJ databases">
        <authorList>
            <person name="Bekaert M."/>
        </authorList>
    </citation>
    <scope>NUCLEOTIDE SEQUENCE</scope>
    <source>
        <strain evidence="1">IoA-00</strain>
    </source>
</reference>
<organism evidence="1 2">
    <name type="scientific">Lepeophtheirus salmonis</name>
    <name type="common">Salmon louse</name>
    <name type="synonym">Caligus salmonis</name>
    <dbReference type="NCBI Taxonomy" id="72036"/>
    <lineage>
        <taxon>Eukaryota</taxon>
        <taxon>Metazoa</taxon>
        <taxon>Ecdysozoa</taxon>
        <taxon>Arthropoda</taxon>
        <taxon>Crustacea</taxon>
        <taxon>Multicrustacea</taxon>
        <taxon>Hexanauplia</taxon>
        <taxon>Copepoda</taxon>
        <taxon>Siphonostomatoida</taxon>
        <taxon>Caligidae</taxon>
        <taxon>Lepeophtheirus</taxon>
    </lineage>
</organism>
<evidence type="ECO:0000313" key="1">
    <source>
        <dbReference type="EMBL" id="CAF2851748.1"/>
    </source>
</evidence>
<dbReference type="Proteomes" id="UP000675881">
    <property type="component" value="Chromosome 14"/>
</dbReference>
<protein>
    <submittedName>
        <fullName evidence="1">(salmon louse) hypothetical protein</fullName>
    </submittedName>
</protein>
<dbReference type="AlphaFoldDB" id="A0A7R8H4U5"/>
<sequence length="154" mass="17766">MLEQQCHKLDFNRTKGMLGITHLHPNVREELLLRAAHRRKVSLCLEAAGVSPIYLQLNYQQQKLNYPKWWTSCKLIPLVRTKSMILDFPSTFSDTTGDRDSIPKAAELYRLHNAIKEKLATDSYPDKVLMLTLVPDSLLRSYAAQQFCVSEYII</sequence>
<dbReference type="EMBL" id="HG994593">
    <property type="protein sequence ID" value="CAF2851748.1"/>
    <property type="molecule type" value="Genomic_DNA"/>
</dbReference>
<accession>A0A7R8H4U5</accession>
<gene>
    <name evidence="1" type="ORF">LSAA_5585</name>
</gene>
<proteinExistence type="predicted"/>
<keyword evidence="2" id="KW-1185">Reference proteome</keyword>
<name>A0A7R8H4U5_LEPSM</name>
<evidence type="ECO:0000313" key="2">
    <source>
        <dbReference type="Proteomes" id="UP000675881"/>
    </source>
</evidence>